<sequence length="137" mass="14949">MEEVTVSGGTGVLDVVDGLPPAKRPELGANLRIALATGQIRKPLRDTLRPLLDLLTDGEYELSDDTFLPPGNWPSVEHARVEYYRSAIRAGHRPAAVLVDRAGHPGYVLDGLHKVTAYLAEDVTPRVIRIRRIPAPA</sequence>
<dbReference type="Proteomes" id="UP000243799">
    <property type="component" value="Unassembled WGS sequence"/>
</dbReference>
<name>A0A1I0VHF3_9PSEU</name>
<dbReference type="AlphaFoldDB" id="A0A1I0VHF3"/>
<evidence type="ECO:0000313" key="2">
    <source>
        <dbReference type="Proteomes" id="UP000243799"/>
    </source>
</evidence>
<protein>
    <submittedName>
        <fullName evidence="1">Uncharacterized protein</fullName>
    </submittedName>
</protein>
<organism evidence="1 2">
    <name type="scientific">Amycolatopsis marina</name>
    <dbReference type="NCBI Taxonomy" id="490629"/>
    <lineage>
        <taxon>Bacteria</taxon>
        <taxon>Bacillati</taxon>
        <taxon>Actinomycetota</taxon>
        <taxon>Actinomycetes</taxon>
        <taxon>Pseudonocardiales</taxon>
        <taxon>Pseudonocardiaceae</taxon>
        <taxon>Amycolatopsis</taxon>
    </lineage>
</organism>
<evidence type="ECO:0000313" key="1">
    <source>
        <dbReference type="EMBL" id="SFA75006.1"/>
    </source>
</evidence>
<accession>A0A1I0VHF3</accession>
<dbReference type="EMBL" id="FOKG01000001">
    <property type="protein sequence ID" value="SFA75006.1"/>
    <property type="molecule type" value="Genomic_DNA"/>
</dbReference>
<reference evidence="2" key="1">
    <citation type="submission" date="2016-10" db="EMBL/GenBank/DDBJ databases">
        <authorList>
            <person name="Varghese N."/>
            <person name="Submissions S."/>
        </authorList>
    </citation>
    <scope>NUCLEOTIDE SEQUENCE [LARGE SCALE GENOMIC DNA]</scope>
    <source>
        <strain evidence="2">CGMCC 4.3568</strain>
    </source>
</reference>
<dbReference type="RefSeq" id="WP_091668074.1">
    <property type="nucleotide sequence ID" value="NZ_FOKG01000001.1"/>
</dbReference>
<dbReference type="OrthoDB" id="5175328at2"/>
<proteinExistence type="predicted"/>
<gene>
    <name evidence="1" type="ORF">SAMN05216266_101211</name>
</gene>
<keyword evidence="2" id="KW-1185">Reference proteome</keyword>
<dbReference type="STRING" id="490629.SAMN05216266_101211"/>